<name>A0ACD5U2V6_AVESA</name>
<sequence>MPPRGRKRKASAPPRRPPPPRLECRSLTDDAWYDARLLLQGGSLRVMFQDYVEELDDWYDPDAAELASPRGVAALRARFRVPSPPLDDTRCGDLRHGQQLCVLCAMSTGERMYYDAVLDSVKRAAHGIVDGEERCACRFRVRWTNGPRHGDLEEVGIGDVCCVQNSPVQDPALSEFLDTLTNSFGKGKGDAMAASQATGATLAPGGGEGGTAPV</sequence>
<protein>
    <submittedName>
        <fullName evidence="1">Uncharacterized protein</fullName>
    </submittedName>
</protein>
<reference evidence="1" key="2">
    <citation type="submission" date="2025-09" db="UniProtKB">
        <authorList>
            <consortium name="EnsemblPlants"/>
        </authorList>
    </citation>
    <scope>IDENTIFICATION</scope>
</reference>
<accession>A0ACD5U2V6</accession>
<organism evidence="1 2">
    <name type="scientific">Avena sativa</name>
    <name type="common">Oat</name>
    <dbReference type="NCBI Taxonomy" id="4498"/>
    <lineage>
        <taxon>Eukaryota</taxon>
        <taxon>Viridiplantae</taxon>
        <taxon>Streptophyta</taxon>
        <taxon>Embryophyta</taxon>
        <taxon>Tracheophyta</taxon>
        <taxon>Spermatophyta</taxon>
        <taxon>Magnoliopsida</taxon>
        <taxon>Liliopsida</taxon>
        <taxon>Poales</taxon>
        <taxon>Poaceae</taxon>
        <taxon>BOP clade</taxon>
        <taxon>Pooideae</taxon>
        <taxon>Poodae</taxon>
        <taxon>Poeae</taxon>
        <taxon>Poeae Chloroplast Group 1 (Aveneae type)</taxon>
        <taxon>Aveninae</taxon>
        <taxon>Avena</taxon>
    </lineage>
</organism>
<evidence type="ECO:0000313" key="1">
    <source>
        <dbReference type="EnsemblPlants" id="AVESA.00010b.r2.1DG0170550.1.CDS"/>
    </source>
</evidence>
<proteinExistence type="predicted"/>
<dbReference type="EnsemblPlants" id="AVESA.00010b.r2.1DG0170550.1">
    <property type="protein sequence ID" value="AVESA.00010b.r2.1DG0170550.1.CDS"/>
    <property type="gene ID" value="AVESA.00010b.r2.1DG0170550"/>
</dbReference>
<evidence type="ECO:0000313" key="2">
    <source>
        <dbReference type="Proteomes" id="UP001732700"/>
    </source>
</evidence>
<keyword evidence="2" id="KW-1185">Reference proteome</keyword>
<reference evidence="1" key="1">
    <citation type="submission" date="2021-05" db="EMBL/GenBank/DDBJ databases">
        <authorList>
            <person name="Scholz U."/>
            <person name="Mascher M."/>
            <person name="Fiebig A."/>
        </authorList>
    </citation>
    <scope>NUCLEOTIDE SEQUENCE [LARGE SCALE GENOMIC DNA]</scope>
</reference>
<dbReference type="Proteomes" id="UP001732700">
    <property type="component" value="Chromosome 1D"/>
</dbReference>